<dbReference type="EMBL" id="JAKJHZ010000009">
    <property type="protein sequence ID" value="MCF6378717.1"/>
    <property type="molecule type" value="Genomic_DNA"/>
</dbReference>
<gene>
    <name evidence="2" type="ORF">L2K70_13975</name>
</gene>
<comment type="caution">
    <text evidence="2">The sequence shown here is derived from an EMBL/GenBank/DDBJ whole genome shotgun (WGS) entry which is preliminary data.</text>
</comment>
<organism evidence="2 3">
    <name type="scientific">Nocardioides potassii</name>
    <dbReference type="NCBI Taxonomy" id="2911371"/>
    <lineage>
        <taxon>Bacteria</taxon>
        <taxon>Bacillati</taxon>
        <taxon>Actinomycetota</taxon>
        <taxon>Actinomycetes</taxon>
        <taxon>Propionibacteriales</taxon>
        <taxon>Nocardioidaceae</taxon>
        <taxon>Nocardioides</taxon>
    </lineage>
</organism>
<dbReference type="RefSeq" id="WP_236402788.1">
    <property type="nucleotide sequence ID" value="NZ_JAKJHZ010000009.1"/>
</dbReference>
<dbReference type="InterPro" id="IPR032716">
    <property type="entry name" value="ACC_epsilon"/>
</dbReference>
<feature type="region of interest" description="Disordered" evidence="1">
    <location>
        <begin position="36"/>
        <end position="71"/>
    </location>
</feature>
<reference evidence="2 3" key="1">
    <citation type="submission" date="2022-01" db="EMBL/GenBank/DDBJ databases">
        <title>Nocardioides sp. nov., an actinomycete isolated from mining soil.</title>
        <authorList>
            <person name="Liu L."/>
        </authorList>
    </citation>
    <scope>NUCLEOTIDE SEQUENCE [LARGE SCALE GENOMIC DNA]</scope>
    <source>
        <strain evidence="2 3">KLBMP 9356</strain>
    </source>
</reference>
<evidence type="ECO:0000313" key="3">
    <source>
        <dbReference type="Proteomes" id="UP001201161"/>
    </source>
</evidence>
<dbReference type="Proteomes" id="UP001201161">
    <property type="component" value="Unassembled WGS sequence"/>
</dbReference>
<name>A0ABS9HEF8_9ACTN</name>
<evidence type="ECO:0000256" key="1">
    <source>
        <dbReference type="SAM" id="MobiDB-lite"/>
    </source>
</evidence>
<proteinExistence type="predicted"/>
<dbReference type="Pfam" id="PF13822">
    <property type="entry name" value="ACC_epsilon"/>
    <property type="match status" value="1"/>
</dbReference>
<keyword evidence="3" id="KW-1185">Reference proteome</keyword>
<protein>
    <submittedName>
        <fullName evidence="2">Acyl-CoA carboxylase subunit epsilon</fullName>
    </submittedName>
</protein>
<accession>A0ABS9HEF8</accession>
<sequence length="71" mass="7707">MGDVEKPLLRVLNADATPEEVAALVAVFSALGSTDVEAPRRPRPAWNAPARLVRRTHRHGEGGWRASGLPR</sequence>
<evidence type="ECO:0000313" key="2">
    <source>
        <dbReference type="EMBL" id="MCF6378717.1"/>
    </source>
</evidence>